<accession>A0AAD5JP52</accession>
<proteinExistence type="predicted"/>
<evidence type="ECO:0000313" key="1">
    <source>
        <dbReference type="EMBL" id="KAI9246906.1"/>
    </source>
</evidence>
<organism evidence="1 2">
    <name type="scientific">Phascolomyces articulosus</name>
    <dbReference type="NCBI Taxonomy" id="60185"/>
    <lineage>
        <taxon>Eukaryota</taxon>
        <taxon>Fungi</taxon>
        <taxon>Fungi incertae sedis</taxon>
        <taxon>Mucoromycota</taxon>
        <taxon>Mucoromycotina</taxon>
        <taxon>Mucoromycetes</taxon>
        <taxon>Mucorales</taxon>
        <taxon>Lichtheimiaceae</taxon>
        <taxon>Phascolomyces</taxon>
    </lineage>
</organism>
<reference evidence="1" key="1">
    <citation type="journal article" date="2022" name="IScience">
        <title>Evolution of zygomycete secretomes and the origins of terrestrial fungal ecologies.</title>
        <authorList>
            <person name="Chang Y."/>
            <person name="Wang Y."/>
            <person name="Mondo S."/>
            <person name="Ahrendt S."/>
            <person name="Andreopoulos W."/>
            <person name="Barry K."/>
            <person name="Beard J."/>
            <person name="Benny G.L."/>
            <person name="Blankenship S."/>
            <person name="Bonito G."/>
            <person name="Cuomo C."/>
            <person name="Desiro A."/>
            <person name="Gervers K.A."/>
            <person name="Hundley H."/>
            <person name="Kuo A."/>
            <person name="LaButti K."/>
            <person name="Lang B.F."/>
            <person name="Lipzen A."/>
            <person name="O'Donnell K."/>
            <person name="Pangilinan J."/>
            <person name="Reynolds N."/>
            <person name="Sandor L."/>
            <person name="Smith M.E."/>
            <person name="Tsang A."/>
            <person name="Grigoriev I.V."/>
            <person name="Stajich J.E."/>
            <person name="Spatafora J.W."/>
        </authorList>
    </citation>
    <scope>NUCLEOTIDE SEQUENCE</scope>
    <source>
        <strain evidence="1">RSA 2281</strain>
    </source>
</reference>
<keyword evidence="2" id="KW-1185">Reference proteome</keyword>
<evidence type="ECO:0000313" key="2">
    <source>
        <dbReference type="Proteomes" id="UP001209540"/>
    </source>
</evidence>
<dbReference type="Proteomes" id="UP001209540">
    <property type="component" value="Unassembled WGS sequence"/>
</dbReference>
<gene>
    <name evidence="1" type="ORF">BDA99DRAFT_543092</name>
</gene>
<sequence>MSNEQEYWSSCLKKHARLLKVTLLKGSKIDLKTLDNRCKDMGVQGSTIPSKLRSIRPDLVLFNNGLEYGVGECGKGEDGEISKKEIVETRLHFPKMMKSMLLYSGAKCDNDEKVFLALRVVSFCQFDLRMSAY</sequence>
<dbReference type="AlphaFoldDB" id="A0AAD5JP52"/>
<name>A0AAD5JP52_9FUNG</name>
<reference evidence="1" key="2">
    <citation type="submission" date="2023-02" db="EMBL/GenBank/DDBJ databases">
        <authorList>
            <consortium name="DOE Joint Genome Institute"/>
            <person name="Mondo S.J."/>
            <person name="Chang Y."/>
            <person name="Wang Y."/>
            <person name="Ahrendt S."/>
            <person name="Andreopoulos W."/>
            <person name="Barry K."/>
            <person name="Beard J."/>
            <person name="Benny G.L."/>
            <person name="Blankenship S."/>
            <person name="Bonito G."/>
            <person name="Cuomo C."/>
            <person name="Desiro A."/>
            <person name="Gervers K.A."/>
            <person name="Hundley H."/>
            <person name="Kuo A."/>
            <person name="LaButti K."/>
            <person name="Lang B.F."/>
            <person name="Lipzen A."/>
            <person name="O'Donnell K."/>
            <person name="Pangilinan J."/>
            <person name="Reynolds N."/>
            <person name="Sandor L."/>
            <person name="Smith M.W."/>
            <person name="Tsang A."/>
            <person name="Grigoriev I.V."/>
            <person name="Stajich J.E."/>
            <person name="Spatafora J.W."/>
        </authorList>
    </citation>
    <scope>NUCLEOTIDE SEQUENCE</scope>
    <source>
        <strain evidence="1">RSA 2281</strain>
    </source>
</reference>
<dbReference type="EMBL" id="JAIXMP010000044">
    <property type="protein sequence ID" value="KAI9246906.1"/>
    <property type="molecule type" value="Genomic_DNA"/>
</dbReference>
<comment type="caution">
    <text evidence="1">The sequence shown here is derived from an EMBL/GenBank/DDBJ whole genome shotgun (WGS) entry which is preliminary data.</text>
</comment>
<protein>
    <submittedName>
        <fullName evidence="1">Uncharacterized protein</fullName>
    </submittedName>
</protein>